<evidence type="ECO:0000256" key="1">
    <source>
        <dbReference type="ARBA" id="ARBA00010923"/>
    </source>
</evidence>
<feature type="domain" description="Type I restriction modification DNA specificity" evidence="4">
    <location>
        <begin position="14"/>
        <end position="179"/>
    </location>
</feature>
<protein>
    <recommendedName>
        <fullName evidence="4">Type I restriction modification DNA specificity domain-containing protein</fullName>
    </recommendedName>
</protein>
<keyword evidence="2" id="KW-0680">Restriction system</keyword>
<dbReference type="GO" id="GO:0003677">
    <property type="term" value="F:DNA binding"/>
    <property type="evidence" value="ECO:0007669"/>
    <property type="project" value="UniProtKB-KW"/>
</dbReference>
<dbReference type="GO" id="GO:0009307">
    <property type="term" value="P:DNA restriction-modification system"/>
    <property type="evidence" value="ECO:0007669"/>
    <property type="project" value="UniProtKB-KW"/>
</dbReference>
<evidence type="ECO:0000313" key="6">
    <source>
        <dbReference type="Proteomes" id="UP000032049"/>
    </source>
</evidence>
<evidence type="ECO:0000256" key="2">
    <source>
        <dbReference type="ARBA" id="ARBA00022747"/>
    </source>
</evidence>
<reference evidence="5 6" key="1">
    <citation type="submission" date="2015-01" db="EMBL/GenBank/DDBJ databases">
        <title>Draft genome sequence of Pedobacter sp. NL19 isolated from sludge of an effluent treatment pond in an abandoned uranium mine.</title>
        <authorList>
            <person name="Santos T."/>
            <person name="Caetano T."/>
            <person name="Covas C."/>
            <person name="Cruz A."/>
            <person name="Mendo S."/>
        </authorList>
    </citation>
    <scope>NUCLEOTIDE SEQUENCE [LARGE SCALE GENOMIC DNA]</scope>
    <source>
        <strain evidence="5 6">NL19</strain>
    </source>
</reference>
<dbReference type="InterPro" id="IPR044946">
    <property type="entry name" value="Restrct_endonuc_typeI_TRD_sf"/>
</dbReference>
<dbReference type="EMBL" id="JXRA01000128">
    <property type="protein sequence ID" value="KIO74875.1"/>
    <property type="molecule type" value="Genomic_DNA"/>
</dbReference>
<dbReference type="InterPro" id="IPR052021">
    <property type="entry name" value="Type-I_RS_S_subunit"/>
</dbReference>
<dbReference type="RefSeq" id="WP_041886476.1">
    <property type="nucleotide sequence ID" value="NZ_CP157278.1"/>
</dbReference>
<keyword evidence="6" id="KW-1185">Reference proteome</keyword>
<comment type="caution">
    <text evidence="5">The sequence shown here is derived from an EMBL/GenBank/DDBJ whole genome shotgun (WGS) entry which is preliminary data.</text>
</comment>
<dbReference type="PANTHER" id="PTHR30408">
    <property type="entry name" value="TYPE-1 RESTRICTION ENZYME ECOKI SPECIFICITY PROTEIN"/>
    <property type="match status" value="1"/>
</dbReference>
<evidence type="ECO:0000256" key="3">
    <source>
        <dbReference type="ARBA" id="ARBA00023125"/>
    </source>
</evidence>
<dbReference type="AlphaFoldDB" id="A0A0D0GFG5"/>
<dbReference type="Proteomes" id="UP000032049">
    <property type="component" value="Unassembled WGS sequence"/>
</dbReference>
<proteinExistence type="inferred from homology"/>
<dbReference type="PANTHER" id="PTHR30408:SF12">
    <property type="entry name" value="TYPE I RESTRICTION ENZYME MJAVIII SPECIFICITY SUBUNIT"/>
    <property type="match status" value="1"/>
</dbReference>
<dbReference type="Gene3D" id="1.10.287.1120">
    <property type="entry name" value="Bipartite methylase S protein"/>
    <property type="match status" value="1"/>
</dbReference>
<dbReference type="Pfam" id="PF01420">
    <property type="entry name" value="Methylase_S"/>
    <property type="match status" value="2"/>
</dbReference>
<comment type="similarity">
    <text evidence="1">Belongs to the type-I restriction system S methylase family.</text>
</comment>
<dbReference type="Gene3D" id="3.90.220.20">
    <property type="entry name" value="DNA methylase specificity domains"/>
    <property type="match status" value="2"/>
</dbReference>
<name>A0A0D0GFG5_9SPHI</name>
<feature type="domain" description="Type I restriction modification DNA specificity" evidence="4">
    <location>
        <begin position="201"/>
        <end position="374"/>
    </location>
</feature>
<dbReference type="SUPFAM" id="SSF116734">
    <property type="entry name" value="DNA methylase specificity domain"/>
    <property type="match status" value="2"/>
</dbReference>
<gene>
    <name evidence="5" type="ORF">TH53_23895</name>
</gene>
<organism evidence="5 6">
    <name type="scientific">Pedobacter lusitanus</name>
    <dbReference type="NCBI Taxonomy" id="1503925"/>
    <lineage>
        <taxon>Bacteria</taxon>
        <taxon>Pseudomonadati</taxon>
        <taxon>Bacteroidota</taxon>
        <taxon>Sphingobacteriia</taxon>
        <taxon>Sphingobacteriales</taxon>
        <taxon>Sphingobacteriaceae</taxon>
        <taxon>Pedobacter</taxon>
    </lineage>
</organism>
<dbReference type="OrthoDB" id="9816225at2"/>
<evidence type="ECO:0000259" key="4">
    <source>
        <dbReference type="Pfam" id="PF01420"/>
    </source>
</evidence>
<accession>A0A0D0GFG5</accession>
<dbReference type="InterPro" id="IPR000055">
    <property type="entry name" value="Restrct_endonuc_typeI_TRD"/>
</dbReference>
<evidence type="ECO:0000313" key="5">
    <source>
        <dbReference type="EMBL" id="KIO74875.1"/>
    </source>
</evidence>
<dbReference type="REBASE" id="112792">
    <property type="entry name" value="S.PspNL19ORF23900P"/>
</dbReference>
<dbReference type="STRING" id="1503925.TH53_23895"/>
<sequence>MVEGYKNTDAGIIPIDWNSPVLSEISDFENGKAHEQFIDDKGDFIVVNSKFISQDGRVAKYSKANLSPLAKGDIAIVMSDIPNGKALAKCFSVDKENRYTLNQRIGCIKPFEQIDNDYLFYKLNRDKYFLAFDSGSGQTNLKKSEILACPVALPPTKVEQTAIATAIKDVDKLINQLERLLTKKRNIKTGAMQELLKPQPDWKENTLGETATLKARIGWQGLTTAEYRKQGKYFLITGTEFKNGFIDWGSCFYVDQERYKQDKNIQVKVHDVLVTKDGTIGKIALIKSVPKPATLNSGVFVIRPIANSFHPEFFYYLLLSEIFSIFLSQLSAGSTINHLYQKDFVTFKYFIPKTIDEQNHIAKILSDMDNEIEELDVQLTKYKRMKLGIMQSLLTGKIRLKK</sequence>
<keyword evidence="3" id="KW-0238">DNA-binding</keyword>